<evidence type="ECO:0000256" key="13">
    <source>
        <dbReference type="ARBA" id="ARBA00023170"/>
    </source>
</evidence>
<sequence>KSRKDPAAASVSNQEQVNIDIQPNSRVGTYRYMAPEVLDGTLNQRSFESFKAADIYS</sequence>
<evidence type="ECO:0000256" key="10">
    <source>
        <dbReference type="ARBA" id="ARBA00022840"/>
    </source>
</evidence>
<dbReference type="AlphaFoldDB" id="A0A8S3B7R2"/>
<dbReference type="EMBL" id="CAJOBJ010087790">
    <property type="protein sequence ID" value="CAF4527911.1"/>
    <property type="molecule type" value="Genomic_DNA"/>
</dbReference>
<dbReference type="GO" id="GO:0005886">
    <property type="term" value="C:plasma membrane"/>
    <property type="evidence" value="ECO:0007669"/>
    <property type="project" value="TreeGrafter"/>
</dbReference>
<dbReference type="GO" id="GO:0005524">
    <property type="term" value="F:ATP binding"/>
    <property type="evidence" value="ECO:0007669"/>
    <property type="project" value="UniProtKB-KW"/>
</dbReference>
<keyword evidence="7" id="KW-0732">Signal</keyword>
<evidence type="ECO:0000313" key="17">
    <source>
        <dbReference type="Proteomes" id="UP000681720"/>
    </source>
</evidence>
<accession>A0A8S3B7R2</accession>
<evidence type="ECO:0000256" key="6">
    <source>
        <dbReference type="ARBA" id="ARBA00022692"/>
    </source>
</evidence>
<dbReference type="Proteomes" id="UP000681720">
    <property type="component" value="Unassembled WGS sequence"/>
</dbReference>
<evidence type="ECO:0000256" key="8">
    <source>
        <dbReference type="ARBA" id="ARBA00022741"/>
    </source>
</evidence>
<keyword evidence="5" id="KW-0808">Transferase</keyword>
<evidence type="ECO:0000256" key="7">
    <source>
        <dbReference type="ARBA" id="ARBA00022729"/>
    </source>
</evidence>
<evidence type="ECO:0000313" key="15">
    <source>
        <dbReference type="EMBL" id="CAF4527911.1"/>
    </source>
</evidence>
<dbReference type="SUPFAM" id="SSF56112">
    <property type="entry name" value="Protein kinase-like (PK-like)"/>
    <property type="match status" value="1"/>
</dbReference>
<evidence type="ECO:0000256" key="2">
    <source>
        <dbReference type="ARBA" id="ARBA00009605"/>
    </source>
</evidence>
<keyword evidence="11" id="KW-1133">Transmembrane helix</keyword>
<dbReference type="PROSITE" id="PS50011">
    <property type="entry name" value="PROTEIN_KINASE_DOM"/>
    <property type="match status" value="1"/>
</dbReference>
<evidence type="ECO:0000256" key="11">
    <source>
        <dbReference type="ARBA" id="ARBA00022989"/>
    </source>
</evidence>
<dbReference type="PANTHER" id="PTHR23255:SF71">
    <property type="entry name" value="RECEPTOR PROTEIN SERINE_THREONINE KINASE"/>
    <property type="match status" value="1"/>
</dbReference>
<dbReference type="InterPro" id="IPR000719">
    <property type="entry name" value="Prot_kinase_dom"/>
</dbReference>
<dbReference type="PANTHER" id="PTHR23255">
    <property type="entry name" value="TRANSFORMING GROWTH FACTOR-BETA RECEPTOR TYPE I AND II"/>
    <property type="match status" value="1"/>
</dbReference>
<dbReference type="InterPro" id="IPR011009">
    <property type="entry name" value="Kinase-like_dom_sf"/>
</dbReference>
<protein>
    <recommendedName>
        <fullName evidence="3">receptor protein serine/threonine kinase</fullName>
        <ecNumber evidence="3">2.7.11.30</ecNumber>
    </recommendedName>
</protein>
<dbReference type="EMBL" id="CAJOBJ010146947">
    <property type="protein sequence ID" value="CAF4788305.1"/>
    <property type="molecule type" value="Genomic_DNA"/>
</dbReference>
<name>A0A8S3B7R2_9BILA</name>
<feature type="non-terminal residue" evidence="16">
    <location>
        <position position="1"/>
    </location>
</feature>
<keyword evidence="4" id="KW-0723">Serine/threonine-protein kinase</keyword>
<dbReference type="GO" id="GO:0004675">
    <property type="term" value="F:transmembrane receptor protein serine/threonine kinase activity"/>
    <property type="evidence" value="ECO:0007669"/>
    <property type="project" value="UniProtKB-EC"/>
</dbReference>
<comment type="caution">
    <text evidence="16">The sequence shown here is derived from an EMBL/GenBank/DDBJ whole genome shotgun (WGS) entry which is preliminary data.</text>
</comment>
<dbReference type="InterPro" id="IPR000333">
    <property type="entry name" value="TGFB_receptor"/>
</dbReference>
<comment type="subcellular location">
    <subcellularLocation>
        <location evidence="1">Membrane</location>
        <topology evidence="1">Single-pass type I membrane protein</topology>
    </subcellularLocation>
</comment>
<dbReference type="EC" id="2.7.11.30" evidence="3"/>
<keyword evidence="6" id="KW-0812">Transmembrane</keyword>
<keyword evidence="12" id="KW-0472">Membrane</keyword>
<comment type="similarity">
    <text evidence="2">Belongs to the protein kinase superfamily. TKL Ser/Thr protein kinase family. TGFB receptor subfamily.</text>
</comment>
<reference evidence="16" key="1">
    <citation type="submission" date="2021-02" db="EMBL/GenBank/DDBJ databases">
        <authorList>
            <person name="Nowell W R."/>
        </authorList>
    </citation>
    <scope>NUCLEOTIDE SEQUENCE</scope>
</reference>
<evidence type="ECO:0000256" key="4">
    <source>
        <dbReference type="ARBA" id="ARBA00022527"/>
    </source>
</evidence>
<gene>
    <name evidence="15" type="ORF">GIL414_LOCUS35899</name>
    <name evidence="16" type="ORF">GIL414_LOCUS46637</name>
</gene>
<feature type="domain" description="Protein kinase" evidence="14">
    <location>
        <begin position="1"/>
        <end position="57"/>
    </location>
</feature>
<dbReference type="GO" id="GO:0043235">
    <property type="term" value="C:receptor complex"/>
    <property type="evidence" value="ECO:0007669"/>
    <property type="project" value="TreeGrafter"/>
</dbReference>
<feature type="non-terminal residue" evidence="16">
    <location>
        <position position="57"/>
    </location>
</feature>
<evidence type="ECO:0000256" key="9">
    <source>
        <dbReference type="ARBA" id="ARBA00022777"/>
    </source>
</evidence>
<keyword evidence="9" id="KW-0418">Kinase</keyword>
<evidence type="ECO:0000256" key="12">
    <source>
        <dbReference type="ARBA" id="ARBA00023136"/>
    </source>
</evidence>
<evidence type="ECO:0000256" key="1">
    <source>
        <dbReference type="ARBA" id="ARBA00004479"/>
    </source>
</evidence>
<keyword evidence="10" id="KW-0067">ATP-binding</keyword>
<evidence type="ECO:0000313" key="16">
    <source>
        <dbReference type="EMBL" id="CAF4788305.1"/>
    </source>
</evidence>
<evidence type="ECO:0000256" key="5">
    <source>
        <dbReference type="ARBA" id="ARBA00022679"/>
    </source>
</evidence>
<dbReference type="GO" id="GO:0071363">
    <property type="term" value="P:cellular response to growth factor stimulus"/>
    <property type="evidence" value="ECO:0007669"/>
    <property type="project" value="TreeGrafter"/>
</dbReference>
<keyword evidence="13" id="KW-0675">Receptor</keyword>
<evidence type="ECO:0000259" key="14">
    <source>
        <dbReference type="PROSITE" id="PS50011"/>
    </source>
</evidence>
<evidence type="ECO:0000256" key="3">
    <source>
        <dbReference type="ARBA" id="ARBA00012401"/>
    </source>
</evidence>
<proteinExistence type="inferred from homology"/>
<dbReference type="Gene3D" id="1.10.510.10">
    <property type="entry name" value="Transferase(Phosphotransferase) domain 1"/>
    <property type="match status" value="1"/>
</dbReference>
<keyword evidence="8" id="KW-0547">Nucleotide-binding</keyword>
<organism evidence="16 17">
    <name type="scientific">Rotaria magnacalcarata</name>
    <dbReference type="NCBI Taxonomy" id="392030"/>
    <lineage>
        <taxon>Eukaryota</taxon>
        <taxon>Metazoa</taxon>
        <taxon>Spiralia</taxon>
        <taxon>Gnathifera</taxon>
        <taxon>Rotifera</taxon>
        <taxon>Eurotatoria</taxon>
        <taxon>Bdelloidea</taxon>
        <taxon>Philodinida</taxon>
        <taxon>Philodinidae</taxon>
        <taxon>Rotaria</taxon>
    </lineage>
</organism>